<keyword evidence="6" id="KW-1185">Reference proteome</keyword>
<keyword evidence="1" id="KW-0547">Nucleotide-binding</keyword>
<dbReference type="InterPro" id="IPR004948">
    <property type="entry name" value="Nuc-triphosphatase_THEP1"/>
</dbReference>
<evidence type="ECO:0000256" key="1">
    <source>
        <dbReference type="ARBA" id="ARBA00022741"/>
    </source>
</evidence>
<dbReference type="Gene3D" id="3.40.50.300">
    <property type="entry name" value="P-loop containing nucleotide triphosphate hydrolases"/>
    <property type="match status" value="1"/>
</dbReference>
<protein>
    <submittedName>
        <fullName evidence="5">Nucleoside-triphosphatase THEP1</fullName>
    </submittedName>
</protein>
<dbReference type="InterPro" id="IPR041698">
    <property type="entry name" value="Methyltransf_25"/>
</dbReference>
<dbReference type="SUPFAM" id="SSF53335">
    <property type="entry name" value="S-adenosyl-L-methionine-dependent methyltransferases"/>
    <property type="match status" value="1"/>
</dbReference>
<dbReference type="PANTHER" id="PTHR43146:SF1">
    <property type="entry name" value="CANCER-RELATED NUCLEOSIDE-TRIPHOSPHATASE"/>
    <property type="match status" value="1"/>
</dbReference>
<dbReference type="Gene3D" id="3.40.50.150">
    <property type="entry name" value="Vaccinia Virus protein VP39"/>
    <property type="match status" value="1"/>
</dbReference>
<dbReference type="InterPro" id="IPR029063">
    <property type="entry name" value="SAM-dependent_MTases_sf"/>
</dbReference>
<dbReference type="SUPFAM" id="SSF52540">
    <property type="entry name" value="P-loop containing nucleoside triphosphate hydrolases"/>
    <property type="match status" value="1"/>
</dbReference>
<dbReference type="GO" id="GO:0017111">
    <property type="term" value="F:ribonucleoside triphosphate phosphatase activity"/>
    <property type="evidence" value="ECO:0007669"/>
    <property type="project" value="InterPro"/>
</dbReference>
<proteinExistence type="predicted"/>
<gene>
    <name evidence="5" type="ORF">SAMN05660865_00609</name>
</gene>
<dbReference type="Pfam" id="PF03266">
    <property type="entry name" value="NTPase_1"/>
    <property type="match status" value="1"/>
</dbReference>
<accession>A0A1H5TD63</accession>
<dbReference type="AlphaFoldDB" id="A0A1H5TD63"/>
<organism evidence="5 6">
    <name type="scientific">Caloramator fervidus</name>
    <dbReference type="NCBI Taxonomy" id="29344"/>
    <lineage>
        <taxon>Bacteria</taxon>
        <taxon>Bacillati</taxon>
        <taxon>Bacillota</taxon>
        <taxon>Clostridia</taxon>
        <taxon>Eubacteriales</taxon>
        <taxon>Clostridiaceae</taxon>
        <taxon>Caloramator</taxon>
    </lineage>
</organism>
<sequence>MFYRNIYKKWVISMKNIFLTGDKGIGKSTLLFKIVNKIDCSIGGFYEKKIVYRDEIKFDMVSLYDGRCNNIIGKINKHKLPEIYKDIFETVGVEILTNSLNYRDCIVMDEIGFFEIQAENFKNKVFEILDSSKLVIGVLKKCNNEFLNTIKNRKDVVIFDVTLSNRDYIFDEIIDYLKRLNIPLKGKRTFNIDRLKAKEYVKDLKLDINDYPKKILEFIKGIVGSFKDITILDIGSGPGTFSVPLSKLGAKLVAVDSSIYMFDALIDEVKRQNLNIKCHLSSFEYFDPPICDVAICAFAANSLKDPYQFEKLYSKVRKYIFIITQTKSKEYEFSLYKILNFLNKEVKTSKPYLNIVKMLDEKNCAFSVNFFKINFHKTFKDYDDIYKFVCERLGEKLNRSMVFDLLKDEIIKYKDELILLNTKNCSVITVIKGG</sequence>
<reference evidence="6" key="1">
    <citation type="submission" date="2016-10" db="EMBL/GenBank/DDBJ databases">
        <authorList>
            <person name="Varghese N."/>
            <person name="Submissions S."/>
        </authorList>
    </citation>
    <scope>NUCLEOTIDE SEQUENCE [LARGE SCALE GENOMIC DNA]</scope>
    <source>
        <strain evidence="6">DSM 5463</strain>
    </source>
</reference>
<dbReference type="GO" id="GO:0005524">
    <property type="term" value="F:ATP binding"/>
    <property type="evidence" value="ECO:0007669"/>
    <property type="project" value="UniProtKB-KW"/>
</dbReference>
<evidence type="ECO:0000313" key="6">
    <source>
        <dbReference type="Proteomes" id="UP000242850"/>
    </source>
</evidence>
<name>A0A1H5TD63_9CLOT</name>
<keyword evidence="2" id="KW-0378">Hydrolase</keyword>
<evidence type="ECO:0000256" key="3">
    <source>
        <dbReference type="ARBA" id="ARBA00022840"/>
    </source>
</evidence>
<keyword evidence="3" id="KW-0067">ATP-binding</keyword>
<dbReference type="PANTHER" id="PTHR43146">
    <property type="entry name" value="CANCER-RELATED NUCLEOSIDE-TRIPHOSPHATASE"/>
    <property type="match status" value="1"/>
</dbReference>
<dbReference type="InterPro" id="IPR027417">
    <property type="entry name" value="P-loop_NTPase"/>
</dbReference>
<evidence type="ECO:0000256" key="2">
    <source>
        <dbReference type="ARBA" id="ARBA00022801"/>
    </source>
</evidence>
<evidence type="ECO:0000313" key="5">
    <source>
        <dbReference type="EMBL" id="SEF60775.1"/>
    </source>
</evidence>
<dbReference type="CDD" id="cd02440">
    <property type="entry name" value="AdoMet_MTases"/>
    <property type="match status" value="1"/>
</dbReference>
<feature type="domain" description="Methyltransferase" evidence="4">
    <location>
        <begin position="231"/>
        <end position="316"/>
    </location>
</feature>
<evidence type="ECO:0000259" key="4">
    <source>
        <dbReference type="Pfam" id="PF13649"/>
    </source>
</evidence>
<dbReference type="Pfam" id="PF13649">
    <property type="entry name" value="Methyltransf_25"/>
    <property type="match status" value="1"/>
</dbReference>
<dbReference type="EMBL" id="FNUK01000005">
    <property type="protein sequence ID" value="SEF60775.1"/>
    <property type="molecule type" value="Genomic_DNA"/>
</dbReference>
<dbReference type="Proteomes" id="UP000242850">
    <property type="component" value="Unassembled WGS sequence"/>
</dbReference>